<evidence type="ECO:0000313" key="3">
    <source>
        <dbReference type="Proteomes" id="UP000310039"/>
    </source>
</evidence>
<reference evidence="2 3" key="1">
    <citation type="submission" date="2018-10" db="EMBL/GenBank/DDBJ databases">
        <title>Fifty Aureobasidium pullulans genomes reveal a recombining polyextremotolerant generalist.</title>
        <authorList>
            <person name="Gostincar C."/>
            <person name="Turk M."/>
            <person name="Zajc J."/>
            <person name="Gunde-Cimerman N."/>
        </authorList>
    </citation>
    <scope>NUCLEOTIDE SEQUENCE [LARGE SCALE GENOMIC DNA]</scope>
    <source>
        <strain evidence="2 3">EXF-3403</strain>
    </source>
</reference>
<proteinExistence type="predicted"/>
<feature type="region of interest" description="Disordered" evidence="1">
    <location>
        <begin position="1"/>
        <end position="32"/>
    </location>
</feature>
<accession>A0A4S9XRC1</accession>
<gene>
    <name evidence="2" type="ORF">D6C84_05803</name>
</gene>
<dbReference type="AlphaFoldDB" id="A0A4S9XRC1"/>
<feature type="compositionally biased region" description="Low complexity" evidence="1">
    <location>
        <begin position="10"/>
        <end position="26"/>
    </location>
</feature>
<dbReference type="Proteomes" id="UP000310039">
    <property type="component" value="Unassembled WGS sequence"/>
</dbReference>
<name>A0A4S9XRC1_AURPU</name>
<dbReference type="EMBL" id="QZBT01000078">
    <property type="protein sequence ID" value="THZ82418.1"/>
    <property type="molecule type" value="Genomic_DNA"/>
</dbReference>
<sequence length="187" mass="20845">MLHRPPCPINKPSTSSNSPNNEPSHPLIDPGGPYYLSRHFHNTAKSFNLSCTSHHPGPPLHTSQAKTKLAKNSAGLRLSVRVDFGGHGMAQDPLSTVEHGRAPVPRRYLSLSPGACTCEEFFWPLPAHRRIWERPFLDGTSAHCQACTITNNVSRPLLVNRVIDRRSWYTARSIRKLSNIRKATIAQ</sequence>
<organism evidence="2 3">
    <name type="scientific">Aureobasidium pullulans</name>
    <name type="common">Black yeast</name>
    <name type="synonym">Pullularia pullulans</name>
    <dbReference type="NCBI Taxonomy" id="5580"/>
    <lineage>
        <taxon>Eukaryota</taxon>
        <taxon>Fungi</taxon>
        <taxon>Dikarya</taxon>
        <taxon>Ascomycota</taxon>
        <taxon>Pezizomycotina</taxon>
        <taxon>Dothideomycetes</taxon>
        <taxon>Dothideomycetidae</taxon>
        <taxon>Dothideales</taxon>
        <taxon>Saccotheciaceae</taxon>
        <taxon>Aureobasidium</taxon>
    </lineage>
</organism>
<comment type="caution">
    <text evidence="2">The sequence shown here is derived from an EMBL/GenBank/DDBJ whole genome shotgun (WGS) entry which is preliminary data.</text>
</comment>
<evidence type="ECO:0000313" key="2">
    <source>
        <dbReference type="EMBL" id="THZ82418.1"/>
    </source>
</evidence>
<protein>
    <submittedName>
        <fullName evidence="2">Uncharacterized protein</fullName>
    </submittedName>
</protein>
<evidence type="ECO:0000256" key="1">
    <source>
        <dbReference type="SAM" id="MobiDB-lite"/>
    </source>
</evidence>